<dbReference type="Proteomes" id="UP000054565">
    <property type="component" value="Unassembled WGS sequence"/>
</dbReference>
<dbReference type="EMBL" id="DS028097">
    <property type="protein sequence ID" value="KMP07401.1"/>
    <property type="molecule type" value="Genomic_DNA"/>
</dbReference>
<evidence type="ECO:0000313" key="2">
    <source>
        <dbReference type="Proteomes" id="UP000054565"/>
    </source>
</evidence>
<evidence type="ECO:0000313" key="1">
    <source>
        <dbReference type="EMBL" id="KMP07401.1"/>
    </source>
</evidence>
<gene>
    <name evidence="1" type="ORF">CIRG_07082</name>
</gene>
<dbReference type="AlphaFoldDB" id="A0A0J6YFF6"/>
<proteinExistence type="predicted"/>
<sequence length="105" mass="11992">MVLNLVATRLNHRNGTDFWLNIRRNWNHVPMRPREGLAFALQGAARFAEASRFSGIREFSQIEPKVNSREPLVVLSGGFPQDLRTALEPAHPTEIIIKLRGEFQD</sequence>
<name>A0A0J6YFF6_COCIT</name>
<protein>
    <submittedName>
        <fullName evidence="1">Uncharacterized protein</fullName>
    </submittedName>
</protein>
<accession>A0A0J6YFF6</accession>
<organism evidence="1 2">
    <name type="scientific">Coccidioides immitis RMSCC 2394</name>
    <dbReference type="NCBI Taxonomy" id="404692"/>
    <lineage>
        <taxon>Eukaryota</taxon>
        <taxon>Fungi</taxon>
        <taxon>Dikarya</taxon>
        <taxon>Ascomycota</taxon>
        <taxon>Pezizomycotina</taxon>
        <taxon>Eurotiomycetes</taxon>
        <taxon>Eurotiomycetidae</taxon>
        <taxon>Onygenales</taxon>
        <taxon>Onygenaceae</taxon>
        <taxon>Coccidioides</taxon>
    </lineage>
</organism>
<reference evidence="2" key="1">
    <citation type="journal article" date="2010" name="Genome Res.">
        <title>Population genomic sequencing of Coccidioides fungi reveals recent hybridization and transposon control.</title>
        <authorList>
            <person name="Neafsey D.E."/>
            <person name="Barker B.M."/>
            <person name="Sharpton T.J."/>
            <person name="Stajich J.E."/>
            <person name="Park D.J."/>
            <person name="Whiston E."/>
            <person name="Hung C.-Y."/>
            <person name="McMahan C."/>
            <person name="White J."/>
            <person name="Sykes S."/>
            <person name="Heiman D."/>
            <person name="Young S."/>
            <person name="Zeng Q."/>
            <person name="Abouelleil A."/>
            <person name="Aftuck L."/>
            <person name="Bessette D."/>
            <person name="Brown A."/>
            <person name="FitzGerald M."/>
            <person name="Lui A."/>
            <person name="Macdonald J.P."/>
            <person name="Priest M."/>
            <person name="Orbach M.J."/>
            <person name="Galgiani J.N."/>
            <person name="Kirkland T.N."/>
            <person name="Cole G.T."/>
            <person name="Birren B.W."/>
            <person name="Henn M.R."/>
            <person name="Taylor J.W."/>
            <person name="Rounsley S.D."/>
        </authorList>
    </citation>
    <scope>NUCLEOTIDE SEQUENCE [LARGE SCALE GENOMIC DNA]</scope>
    <source>
        <strain evidence="2">RMSCC 2394</strain>
    </source>
</reference>